<evidence type="ECO:0000313" key="3">
    <source>
        <dbReference type="EMBL" id="CBF87364.1"/>
    </source>
</evidence>
<dbReference type="eggNOG" id="KOG1187">
    <property type="taxonomic scope" value="Eukaryota"/>
</dbReference>
<dbReference type="SUPFAM" id="SSF56112">
    <property type="entry name" value="Protein kinase-like (PK-like)"/>
    <property type="match status" value="1"/>
</dbReference>
<evidence type="ECO:0000313" key="4">
    <source>
        <dbReference type="Proteomes" id="UP000000560"/>
    </source>
</evidence>
<dbReference type="RefSeq" id="XP_682571.1">
    <property type="nucleotide sequence ID" value="XM_677479.1"/>
</dbReference>
<dbReference type="InParanoid" id="Q5AQX8"/>
<dbReference type="Pfam" id="PF00069">
    <property type="entry name" value="Pkinase"/>
    <property type="match status" value="1"/>
</dbReference>
<dbReference type="AlphaFoldDB" id="Q5AQX8"/>
<keyword evidence="4" id="KW-1185">Reference proteome</keyword>
<dbReference type="InterPro" id="IPR051681">
    <property type="entry name" value="Ser/Thr_Kinases-Pseudokinases"/>
</dbReference>
<dbReference type="OrthoDB" id="5986190at2759"/>
<gene>
    <name evidence="3" type="ORF">ANIA_09302</name>
</gene>
<dbReference type="GO" id="GO:0005737">
    <property type="term" value="C:cytoplasm"/>
    <property type="evidence" value="ECO:0000318"/>
    <property type="project" value="GO_Central"/>
</dbReference>
<dbReference type="STRING" id="227321.Q5AQX8"/>
<reference evidence="4" key="2">
    <citation type="journal article" date="2009" name="Fungal Genet. Biol.">
        <title>The 2008 update of the Aspergillus nidulans genome annotation: a community effort.</title>
        <authorList>
            <person name="Wortman J.R."/>
            <person name="Gilsenan J.M."/>
            <person name="Joardar V."/>
            <person name="Deegan J."/>
            <person name="Clutterbuck J."/>
            <person name="Andersen M.R."/>
            <person name="Archer D."/>
            <person name="Bencina M."/>
            <person name="Braus G."/>
            <person name="Coutinho P."/>
            <person name="von Dohren H."/>
            <person name="Doonan J."/>
            <person name="Driessen A.J."/>
            <person name="Durek P."/>
            <person name="Espeso E."/>
            <person name="Fekete E."/>
            <person name="Flipphi M."/>
            <person name="Estrada C.G."/>
            <person name="Geysens S."/>
            <person name="Goldman G."/>
            <person name="de Groot P.W."/>
            <person name="Hansen K."/>
            <person name="Harris S.D."/>
            <person name="Heinekamp T."/>
            <person name="Helmstaedt K."/>
            <person name="Henrissat B."/>
            <person name="Hofmann G."/>
            <person name="Homan T."/>
            <person name="Horio T."/>
            <person name="Horiuchi H."/>
            <person name="James S."/>
            <person name="Jones M."/>
            <person name="Karaffa L."/>
            <person name="Karanyi Z."/>
            <person name="Kato M."/>
            <person name="Keller N."/>
            <person name="Kelly D.E."/>
            <person name="Kiel J.A."/>
            <person name="Kim J.M."/>
            <person name="van der Klei I.J."/>
            <person name="Klis F.M."/>
            <person name="Kovalchuk A."/>
            <person name="Krasevec N."/>
            <person name="Kubicek C.P."/>
            <person name="Liu B."/>
            <person name="Maccabe A."/>
            <person name="Meyer V."/>
            <person name="Mirabito P."/>
            <person name="Miskei M."/>
            <person name="Mos M."/>
            <person name="Mullins J."/>
            <person name="Nelson D.R."/>
            <person name="Nielsen J."/>
            <person name="Oakley B.R."/>
            <person name="Osmani S.A."/>
            <person name="Pakula T."/>
            <person name="Paszewski A."/>
            <person name="Paulsen I."/>
            <person name="Pilsyk S."/>
            <person name="Pocsi I."/>
            <person name="Punt P.J."/>
            <person name="Ram A.F."/>
            <person name="Ren Q."/>
            <person name="Robellet X."/>
            <person name="Robson G."/>
            <person name="Seiboth B."/>
            <person name="van Solingen P."/>
            <person name="Specht T."/>
            <person name="Sun J."/>
            <person name="Taheri-Talesh N."/>
            <person name="Takeshita N."/>
            <person name="Ussery D."/>
            <person name="vanKuyk P.A."/>
            <person name="Visser H."/>
            <person name="van de Vondervoort P.J."/>
            <person name="de Vries R.P."/>
            <person name="Walton J."/>
            <person name="Xiang X."/>
            <person name="Xiong Y."/>
            <person name="Zeng A.P."/>
            <person name="Brandt B.W."/>
            <person name="Cornell M.J."/>
            <person name="van den Hondel C.A."/>
            <person name="Visser J."/>
            <person name="Oliver S.G."/>
            <person name="Turner G."/>
        </authorList>
    </citation>
    <scope>GENOME REANNOTATION</scope>
    <source>
        <strain evidence="4">FGSC A4 / ATCC 38163 / CBS 112.46 / NRRL 194 / M139</strain>
    </source>
</reference>
<feature type="coiled-coil region" evidence="1">
    <location>
        <begin position="402"/>
        <end position="432"/>
    </location>
</feature>
<dbReference type="Gene3D" id="1.10.510.10">
    <property type="entry name" value="Transferase(Phosphotransferase) domain 1"/>
    <property type="match status" value="1"/>
</dbReference>
<reference evidence="4" key="1">
    <citation type="journal article" date="2005" name="Nature">
        <title>Sequencing of Aspergillus nidulans and comparative analysis with A. fumigatus and A. oryzae.</title>
        <authorList>
            <person name="Galagan J.E."/>
            <person name="Calvo S.E."/>
            <person name="Cuomo C."/>
            <person name="Ma L.J."/>
            <person name="Wortman J.R."/>
            <person name="Batzoglou S."/>
            <person name="Lee S.I."/>
            <person name="Basturkmen M."/>
            <person name="Spevak C.C."/>
            <person name="Clutterbuck J."/>
            <person name="Kapitonov V."/>
            <person name="Jurka J."/>
            <person name="Scazzocchio C."/>
            <person name="Farman M."/>
            <person name="Butler J."/>
            <person name="Purcell S."/>
            <person name="Harris S."/>
            <person name="Braus G.H."/>
            <person name="Draht O."/>
            <person name="Busch S."/>
            <person name="D'Enfert C."/>
            <person name="Bouchier C."/>
            <person name="Goldman G.H."/>
            <person name="Bell-Pedersen D."/>
            <person name="Griffiths-Jones S."/>
            <person name="Doonan J.H."/>
            <person name="Yu J."/>
            <person name="Vienken K."/>
            <person name="Pain A."/>
            <person name="Freitag M."/>
            <person name="Selker E.U."/>
            <person name="Archer D.B."/>
            <person name="Penalva M.A."/>
            <person name="Oakley B.R."/>
            <person name="Momany M."/>
            <person name="Tanaka T."/>
            <person name="Kumagai T."/>
            <person name="Asai K."/>
            <person name="Machida M."/>
            <person name="Nierman W.C."/>
            <person name="Denning D.W."/>
            <person name="Caddick M."/>
            <person name="Hynes M."/>
            <person name="Paoletti M."/>
            <person name="Fischer R."/>
            <person name="Miller B."/>
            <person name="Dyer P."/>
            <person name="Sachs M.S."/>
            <person name="Osmani S.A."/>
            <person name="Birren B.W."/>
        </authorList>
    </citation>
    <scope>NUCLEOTIDE SEQUENCE [LARGE SCALE GENOMIC DNA]</scope>
    <source>
        <strain evidence="4">FGSC A4 / ATCC 38163 / CBS 112.46 / NRRL 194 / M139</strain>
    </source>
</reference>
<dbReference type="EMBL" id="BN001308">
    <property type="protein sequence ID" value="CBF87364.1"/>
    <property type="molecule type" value="Genomic_DNA"/>
</dbReference>
<dbReference type="GO" id="GO:0044732">
    <property type="term" value="C:mitotic spindle pole body"/>
    <property type="evidence" value="ECO:0000318"/>
    <property type="project" value="GO_Central"/>
</dbReference>
<dbReference type="GO" id="GO:0007059">
    <property type="term" value="P:chromosome segregation"/>
    <property type="evidence" value="ECO:0000318"/>
    <property type="project" value="GO_Central"/>
</dbReference>
<evidence type="ECO:0000256" key="1">
    <source>
        <dbReference type="SAM" id="Coils"/>
    </source>
</evidence>
<dbReference type="GO" id="GO:0005634">
    <property type="term" value="C:nucleus"/>
    <property type="evidence" value="ECO:0000318"/>
    <property type="project" value="GO_Central"/>
</dbReference>
<dbReference type="KEGG" id="ani:ANIA_09302"/>
<dbReference type="PANTHER" id="PTHR44329">
    <property type="entry name" value="SERINE/THREONINE-PROTEIN KINASE TNNI3K-RELATED"/>
    <property type="match status" value="1"/>
</dbReference>
<dbReference type="PROSITE" id="PS50011">
    <property type="entry name" value="PROTEIN_KINASE_DOM"/>
    <property type="match status" value="1"/>
</dbReference>
<dbReference type="GO" id="GO:0004674">
    <property type="term" value="F:protein serine/threonine kinase activity"/>
    <property type="evidence" value="ECO:0000318"/>
    <property type="project" value="GO_Central"/>
</dbReference>
<organism evidence="3 4">
    <name type="scientific">Emericella nidulans (strain FGSC A4 / ATCC 38163 / CBS 112.46 / NRRL 194 / M139)</name>
    <name type="common">Aspergillus nidulans</name>
    <dbReference type="NCBI Taxonomy" id="227321"/>
    <lineage>
        <taxon>Eukaryota</taxon>
        <taxon>Fungi</taxon>
        <taxon>Dikarya</taxon>
        <taxon>Ascomycota</taxon>
        <taxon>Pezizomycotina</taxon>
        <taxon>Eurotiomycetes</taxon>
        <taxon>Eurotiomycetidae</taxon>
        <taxon>Eurotiales</taxon>
        <taxon>Aspergillaceae</taxon>
        <taxon>Aspergillus</taxon>
        <taxon>Aspergillus subgen. Nidulantes</taxon>
    </lineage>
</organism>
<proteinExistence type="predicted"/>
<dbReference type="GO" id="GO:0005524">
    <property type="term" value="F:ATP binding"/>
    <property type="evidence" value="ECO:0007669"/>
    <property type="project" value="InterPro"/>
</dbReference>
<accession>C8VQQ5</accession>
<dbReference type="HOGENOM" id="CLU_402792_0_0_1"/>
<dbReference type="SMART" id="SM00220">
    <property type="entry name" value="S_TKc"/>
    <property type="match status" value="1"/>
</dbReference>
<name>Q5AQX8_EMENI</name>
<dbReference type="InterPro" id="IPR011009">
    <property type="entry name" value="Kinase-like_dom_sf"/>
</dbReference>
<keyword evidence="1" id="KW-0175">Coiled coil</keyword>
<accession>Q5AQX8</accession>
<dbReference type="GeneID" id="2867877"/>
<sequence>MDVPPHIQIRDRLYLKARDADNDYFPRSRIMSVFTTDDCLRKVYFCDCPLCRQDFRNPDNRRQTFDSQELLGQYATVYALLIYNYRPGLIRHFQRDRRTLDGTHFFTEDSLRFLDKEGVQLRSIIQDILNNQYKFHIRVIDRSREPITMHRGEVLPIRQNMEQTGQGSFGQVYGFEFAYDEYRGQGLRDITRFARKIFHRDTAGLDEWFNLLHFDRLQHPHLMSALAAFWHEDKFSIVFEEADLTLGAYLENGGHLYTHEALWNQVQGLADGLAYLHGRSGSVIAYHGDLKPANILIVRGVMKIADFGLLQVRYRSIANNLEVWSLESDTIASSRRIYGGPDHSNKALMDVWSFAAILSEISVFNLEGIQGLKRYRQRRFDDVQEATPSYKTYNFRHDTQMKASVSQTIDDLQQLVQNSEQQQTRISRFQRRFFNAGFFTLLRQMFSRDYADCPSSTHVSEELRRIHWQATLPLQEAVQRGNIWDDVSSGAVPNSPQRPNCRLTDCGILLFDWKEGKSLLVQCVLYDYNDVNIYILQERSEVMRLNQEYPSFDPEYTDRSSNRPSLRATLQQWDGRRYTFEFVELRELLILQAAMTKQYVFNFIPFSGRRRLVLELNRAVVQLWSEKPLREDQILWPATPRVVNPRMHIAVICRNEKKLLLIKGIWAPRLINFADLNCHGTER</sequence>
<dbReference type="InterPro" id="IPR000719">
    <property type="entry name" value="Prot_kinase_dom"/>
</dbReference>
<protein>
    <recommendedName>
        <fullName evidence="2">Protein kinase domain-containing protein</fullName>
    </recommendedName>
</protein>
<evidence type="ECO:0000259" key="2">
    <source>
        <dbReference type="PROSITE" id="PS50011"/>
    </source>
</evidence>
<feature type="domain" description="Protein kinase" evidence="2">
    <location>
        <begin position="158"/>
        <end position="472"/>
    </location>
</feature>
<dbReference type="Proteomes" id="UP000000560">
    <property type="component" value="Chromosome VIII"/>
</dbReference>